<feature type="domain" description="CusB-like beta-barrel" evidence="6">
    <location>
        <begin position="231"/>
        <end position="302"/>
    </location>
</feature>
<dbReference type="PANTHER" id="PTHR30469">
    <property type="entry name" value="MULTIDRUG RESISTANCE PROTEIN MDTA"/>
    <property type="match status" value="1"/>
</dbReference>
<proteinExistence type="inferred from homology"/>
<comment type="similarity">
    <text evidence="1">Belongs to the membrane fusion protein (MFP) (TC 8.A.1) family.</text>
</comment>
<dbReference type="GO" id="GO:1990961">
    <property type="term" value="P:xenobiotic detoxification by transmembrane export across the plasma membrane"/>
    <property type="evidence" value="ECO:0007669"/>
    <property type="project" value="InterPro"/>
</dbReference>
<dbReference type="InterPro" id="IPR058624">
    <property type="entry name" value="MdtA-like_HH"/>
</dbReference>
<feature type="domain" description="Multidrug resistance protein MdtA-like alpha-helical hairpin" evidence="4">
    <location>
        <begin position="115"/>
        <end position="180"/>
    </location>
</feature>
<evidence type="ECO:0000259" key="5">
    <source>
        <dbReference type="Pfam" id="PF25917"/>
    </source>
</evidence>
<dbReference type="FunCoup" id="A0A1B1YVM1">
    <property type="interactions" value="267"/>
</dbReference>
<evidence type="ECO:0000313" key="8">
    <source>
        <dbReference type="Proteomes" id="UP000092952"/>
    </source>
</evidence>
<dbReference type="GO" id="GO:0019898">
    <property type="term" value="C:extrinsic component of membrane"/>
    <property type="evidence" value="ECO:0007669"/>
    <property type="project" value="InterPro"/>
</dbReference>
<evidence type="ECO:0000259" key="4">
    <source>
        <dbReference type="Pfam" id="PF25876"/>
    </source>
</evidence>
<dbReference type="STRING" id="1810504.PG2T_11555"/>
<dbReference type="Proteomes" id="UP000092952">
    <property type="component" value="Chromosome"/>
</dbReference>
<name>A0A1B1YVM1_9GAMM</name>
<keyword evidence="8" id="KW-1185">Reference proteome</keyword>
<dbReference type="GO" id="GO:1990281">
    <property type="term" value="C:efflux pump complex"/>
    <property type="evidence" value="ECO:0007669"/>
    <property type="project" value="TreeGrafter"/>
</dbReference>
<dbReference type="Pfam" id="PF25917">
    <property type="entry name" value="BSH_RND"/>
    <property type="match status" value="1"/>
</dbReference>
<evidence type="ECO:0000313" key="7">
    <source>
        <dbReference type="EMBL" id="ANX04738.1"/>
    </source>
</evidence>
<dbReference type="SUPFAM" id="SSF111369">
    <property type="entry name" value="HlyD-like secretion proteins"/>
    <property type="match status" value="1"/>
</dbReference>
<dbReference type="Pfam" id="PF25954">
    <property type="entry name" value="Beta-barrel_RND_2"/>
    <property type="match status" value="1"/>
</dbReference>
<dbReference type="Pfam" id="PF25876">
    <property type="entry name" value="HH_MFP_RND"/>
    <property type="match status" value="1"/>
</dbReference>
<dbReference type="GO" id="GO:0030313">
    <property type="term" value="C:cell envelope"/>
    <property type="evidence" value="ECO:0007669"/>
    <property type="project" value="UniProtKB-SubCell"/>
</dbReference>
<organism evidence="7 8">
    <name type="scientific">Immundisolibacter cernigliae</name>
    <dbReference type="NCBI Taxonomy" id="1810504"/>
    <lineage>
        <taxon>Bacteria</taxon>
        <taxon>Pseudomonadati</taxon>
        <taxon>Pseudomonadota</taxon>
        <taxon>Gammaproteobacteria</taxon>
        <taxon>Immundisolibacterales</taxon>
        <taxon>Immundisolibacteraceae</taxon>
        <taxon>Immundisolibacter</taxon>
    </lineage>
</organism>
<dbReference type="InterPro" id="IPR006143">
    <property type="entry name" value="RND_pump_MFP"/>
</dbReference>
<dbReference type="AlphaFoldDB" id="A0A1B1YVM1"/>
<dbReference type="InterPro" id="IPR030190">
    <property type="entry name" value="MacA_alpha-hairpin_sf"/>
</dbReference>
<dbReference type="KEGG" id="gbi:PG2T_11555"/>
<dbReference type="OrthoDB" id="9791520at2"/>
<protein>
    <submittedName>
        <fullName evidence="7">Efflux transporter periplasmic adaptor subunit</fullName>
    </submittedName>
</protein>
<dbReference type="PANTHER" id="PTHR30469:SF33">
    <property type="entry name" value="SLR1207 PROTEIN"/>
    <property type="match status" value="1"/>
</dbReference>
<keyword evidence="2 3" id="KW-0175">Coiled coil</keyword>
<evidence type="ECO:0000256" key="2">
    <source>
        <dbReference type="ARBA" id="ARBA00023054"/>
    </source>
</evidence>
<dbReference type="Gene3D" id="2.40.30.170">
    <property type="match status" value="1"/>
</dbReference>
<dbReference type="GO" id="GO:0015562">
    <property type="term" value="F:efflux transmembrane transporter activity"/>
    <property type="evidence" value="ECO:0007669"/>
    <property type="project" value="TreeGrafter"/>
</dbReference>
<dbReference type="NCBIfam" id="TIGR01730">
    <property type="entry name" value="RND_mfp"/>
    <property type="match status" value="1"/>
</dbReference>
<accession>A0A1B1YVM1</accession>
<dbReference type="InterPro" id="IPR058625">
    <property type="entry name" value="MdtA-like_BSH"/>
</dbReference>
<feature type="coiled-coil region" evidence="3">
    <location>
        <begin position="145"/>
        <end position="179"/>
    </location>
</feature>
<dbReference type="GO" id="GO:1990195">
    <property type="term" value="C:macrolide transmembrane transporter complex"/>
    <property type="evidence" value="ECO:0007669"/>
    <property type="project" value="InterPro"/>
</dbReference>
<dbReference type="EMBL" id="CP014671">
    <property type="protein sequence ID" value="ANX04738.1"/>
    <property type="molecule type" value="Genomic_DNA"/>
</dbReference>
<dbReference type="Gene3D" id="6.10.140.1990">
    <property type="match status" value="1"/>
</dbReference>
<feature type="domain" description="Multidrug resistance protein MdtA-like barrel-sandwich hybrid" evidence="5">
    <location>
        <begin position="68"/>
        <end position="221"/>
    </location>
</feature>
<gene>
    <name evidence="7" type="ORF">PG2T_11555</name>
</gene>
<dbReference type="Gene3D" id="2.40.50.100">
    <property type="match status" value="1"/>
</dbReference>
<evidence type="ECO:0000256" key="3">
    <source>
        <dbReference type="SAM" id="Coils"/>
    </source>
</evidence>
<reference evidence="8" key="1">
    <citation type="submission" date="2016-03" db="EMBL/GenBank/DDBJ databases">
        <title>Complete genome sequence of Solimmundus cernigliae, representing a novel lineage of polycyclic aromatic hydrocarbon degraders within the Gammaproteobacteria.</title>
        <authorList>
            <person name="Singleton D.R."/>
            <person name="Dickey A.N."/>
            <person name="Scholl E.H."/>
            <person name="Wright F.A."/>
            <person name="Aitken M.D."/>
        </authorList>
    </citation>
    <scope>NUCLEOTIDE SEQUENCE [LARGE SCALE GENOMIC DNA]</scope>
    <source>
        <strain evidence="8">TR3.2</strain>
    </source>
</reference>
<sequence length="389" mass="42347">MENTGFADMNKRWIAAIVLLALAGAGLALWQRDTPAALPAGLAFEPVTRRDLTETVTAQGKLEPKSYVDVGAQVSGQLSRLHVEIGDVVEKGQLIAEIDPRIFATRVASGQARIASLTAQLAQQQAVLQNSRLILERNRGLIAEQATSQEQLEQSEADLRVAEAAVKSIAAQIEEARSTLSGDQTNLGYTKIYAPMAGTVVTQTSREGQTLNANQMAPVIVQIADLDTMTVRAQVAEADVMRIRPGTAAEFTTLGALDRRWQATVRQVLPSPEVLNEVVLYNVLVDVDNRDRQLMNGMSTQVFFILGEARNTLAVPTSALGQRRPDQDQPGTQAYELRVREGETLATRVVQVGLLSRQFAQVRSGLVEGEQIAIPRPAETKAARRRGFF</sequence>
<evidence type="ECO:0000259" key="6">
    <source>
        <dbReference type="Pfam" id="PF25954"/>
    </source>
</evidence>
<dbReference type="InParanoid" id="A0A1B1YVM1"/>
<dbReference type="Gene3D" id="6.20.50.140">
    <property type="match status" value="1"/>
</dbReference>
<dbReference type="InterPro" id="IPR058792">
    <property type="entry name" value="Beta-barrel_RND_2"/>
</dbReference>
<evidence type="ECO:0000256" key="1">
    <source>
        <dbReference type="ARBA" id="ARBA00009477"/>
    </source>
</evidence>